<dbReference type="GO" id="GO:0016722">
    <property type="term" value="F:oxidoreductase activity, acting on metal ions"/>
    <property type="evidence" value="ECO:0007669"/>
    <property type="project" value="InterPro"/>
</dbReference>
<dbReference type="SUPFAM" id="SSF47240">
    <property type="entry name" value="Ferritin-like"/>
    <property type="match status" value="1"/>
</dbReference>
<comment type="caution">
    <text evidence="4">The sequence shown here is derived from an EMBL/GenBank/DDBJ whole genome shotgun (WGS) entry which is preliminary data.</text>
</comment>
<proteinExistence type="inferred from homology"/>
<dbReference type="Proteomes" id="UP000319792">
    <property type="component" value="Unassembled WGS sequence"/>
</dbReference>
<dbReference type="PANTHER" id="PTHR42932">
    <property type="entry name" value="GENERAL STRESS PROTEIN 20U"/>
    <property type="match status" value="1"/>
</dbReference>
<name>A0A5C5RKE9_9ACTN</name>
<reference evidence="4 5" key="1">
    <citation type="submission" date="2019-08" db="EMBL/GenBank/DDBJ databases">
        <title>Tsukamurella conjunctivitidis sp. nov., Tsukamurella assacharolytica sp. nov. and Tsukamurella sputae sp. nov. isolated from patients with conjunctivitis, bacteraemia (lymphoma) and respiratory infection (sputum) in Hong Kong.</title>
        <authorList>
            <person name="Fok K.M.N."/>
            <person name="Fong J.Y.H."/>
        </authorList>
    </citation>
    <scope>NUCLEOTIDE SEQUENCE [LARGE SCALE GENOMIC DNA]</scope>
    <source>
        <strain evidence="4 5">HKU70</strain>
    </source>
</reference>
<dbReference type="PROSITE" id="PS00819">
    <property type="entry name" value="DPS_2"/>
    <property type="match status" value="1"/>
</dbReference>
<comment type="similarity">
    <text evidence="1 2">Belongs to the Dps family.</text>
</comment>
<dbReference type="InterPro" id="IPR012347">
    <property type="entry name" value="Ferritin-like"/>
</dbReference>
<evidence type="ECO:0000313" key="5">
    <source>
        <dbReference type="Proteomes" id="UP000319792"/>
    </source>
</evidence>
<dbReference type="PANTHER" id="PTHR42932:SF2">
    <property type="entry name" value="DNA PROTECTION DURING STARVATION PROTEIN 1"/>
    <property type="match status" value="1"/>
</dbReference>
<dbReference type="CDD" id="cd01043">
    <property type="entry name" value="DPS"/>
    <property type="match status" value="1"/>
</dbReference>
<keyword evidence="5" id="KW-1185">Reference proteome</keyword>
<organism evidence="4 5">
    <name type="scientific">Tsukamurella sputi</name>
    <dbReference type="NCBI Taxonomy" id="2591848"/>
    <lineage>
        <taxon>Bacteria</taxon>
        <taxon>Bacillati</taxon>
        <taxon>Actinomycetota</taxon>
        <taxon>Actinomycetes</taxon>
        <taxon>Mycobacteriales</taxon>
        <taxon>Tsukamurellaceae</taxon>
        <taxon>Tsukamurella</taxon>
    </lineage>
</organism>
<dbReference type="InterPro" id="IPR002177">
    <property type="entry name" value="DPS_DNA-bd"/>
</dbReference>
<evidence type="ECO:0000313" key="4">
    <source>
        <dbReference type="EMBL" id="TWS22565.1"/>
    </source>
</evidence>
<evidence type="ECO:0000256" key="2">
    <source>
        <dbReference type="RuleBase" id="RU003875"/>
    </source>
</evidence>
<dbReference type="InterPro" id="IPR008331">
    <property type="entry name" value="Ferritin_DPS_dom"/>
</dbReference>
<protein>
    <submittedName>
        <fullName evidence="4">DNA starvation/stationary phase protection protein</fullName>
    </submittedName>
</protein>
<dbReference type="Pfam" id="PF00210">
    <property type="entry name" value="Ferritin"/>
    <property type="match status" value="1"/>
</dbReference>
<dbReference type="PROSITE" id="PS00818">
    <property type="entry name" value="DPS_1"/>
    <property type="match status" value="1"/>
</dbReference>
<gene>
    <name evidence="4" type="ORF">FK268_19065</name>
</gene>
<dbReference type="AlphaFoldDB" id="A0A5C5RKE9"/>
<dbReference type="EMBL" id="VIGV01000008">
    <property type="protein sequence ID" value="TWS22565.1"/>
    <property type="molecule type" value="Genomic_DNA"/>
</dbReference>
<evidence type="ECO:0000256" key="1">
    <source>
        <dbReference type="ARBA" id="ARBA00009497"/>
    </source>
</evidence>
<dbReference type="GO" id="GO:0008199">
    <property type="term" value="F:ferric iron binding"/>
    <property type="evidence" value="ECO:0007669"/>
    <property type="project" value="InterPro"/>
</dbReference>
<sequence>MTCVENALPPRPSSRFESSCCRIPGRENPHLFWIESRLRLGWVAFESETPSTVDLQGGTMSNPITSTLSEESQKIAGDALQASLVDLIDLSLIAKQAHWNVVGSQFRSVHLQLDELVTDSRTFVDEVAERAAAIGVSPDGRAETVAKTASTVGFDEGWQKDGRVVGAIVANLAAVVKALRARIDATESADPVTQDLLIAITARLEQLHWMWQAQQA</sequence>
<dbReference type="InterPro" id="IPR009078">
    <property type="entry name" value="Ferritin-like_SF"/>
</dbReference>
<dbReference type="Gene3D" id="1.20.1260.10">
    <property type="match status" value="1"/>
</dbReference>
<evidence type="ECO:0000259" key="3">
    <source>
        <dbReference type="Pfam" id="PF00210"/>
    </source>
</evidence>
<feature type="domain" description="Ferritin/DPS" evidence="3">
    <location>
        <begin position="78"/>
        <end position="214"/>
    </location>
</feature>
<dbReference type="PRINTS" id="PR01346">
    <property type="entry name" value="HELNAPAPROT"/>
</dbReference>
<dbReference type="InterPro" id="IPR023188">
    <property type="entry name" value="DPS_DNA-bd_CS"/>
</dbReference>
<accession>A0A5C5RKE9</accession>